<keyword evidence="3" id="KW-1185">Reference proteome</keyword>
<dbReference type="AlphaFoldDB" id="A0AAV4XG37"/>
<reference evidence="2 3" key="1">
    <citation type="submission" date="2021-06" db="EMBL/GenBank/DDBJ databases">
        <title>Caerostris extrusa draft genome.</title>
        <authorList>
            <person name="Kono N."/>
            <person name="Arakawa K."/>
        </authorList>
    </citation>
    <scope>NUCLEOTIDE SEQUENCE [LARGE SCALE GENOMIC DNA]</scope>
</reference>
<accession>A0AAV4XG37</accession>
<feature type="region of interest" description="Disordered" evidence="1">
    <location>
        <begin position="1"/>
        <end position="20"/>
    </location>
</feature>
<evidence type="ECO:0000256" key="1">
    <source>
        <dbReference type="SAM" id="MobiDB-lite"/>
    </source>
</evidence>
<proteinExistence type="predicted"/>
<comment type="caution">
    <text evidence="2">The sequence shown here is derived from an EMBL/GenBank/DDBJ whole genome shotgun (WGS) entry which is preliminary data.</text>
</comment>
<sequence>MKCYTLQNHRISPPQFPNRNRGVNHLEKLKVFASDHQSDLTLEFLMSRSNRGNRRSPGYRRIPNPGEKRESEWVRGREVPCIYSEKMNE</sequence>
<name>A0AAV4XG37_CAEEX</name>
<gene>
    <name evidence="2" type="ORF">CEXT_541321</name>
</gene>
<feature type="compositionally biased region" description="Polar residues" evidence="1">
    <location>
        <begin position="1"/>
        <end position="10"/>
    </location>
</feature>
<dbReference type="Proteomes" id="UP001054945">
    <property type="component" value="Unassembled WGS sequence"/>
</dbReference>
<evidence type="ECO:0000313" key="3">
    <source>
        <dbReference type="Proteomes" id="UP001054945"/>
    </source>
</evidence>
<evidence type="ECO:0000313" key="2">
    <source>
        <dbReference type="EMBL" id="GIY92749.1"/>
    </source>
</evidence>
<protein>
    <submittedName>
        <fullName evidence="2">Uncharacterized protein</fullName>
    </submittedName>
</protein>
<organism evidence="2 3">
    <name type="scientific">Caerostris extrusa</name>
    <name type="common">Bark spider</name>
    <name type="synonym">Caerostris bankana</name>
    <dbReference type="NCBI Taxonomy" id="172846"/>
    <lineage>
        <taxon>Eukaryota</taxon>
        <taxon>Metazoa</taxon>
        <taxon>Ecdysozoa</taxon>
        <taxon>Arthropoda</taxon>
        <taxon>Chelicerata</taxon>
        <taxon>Arachnida</taxon>
        <taxon>Araneae</taxon>
        <taxon>Araneomorphae</taxon>
        <taxon>Entelegynae</taxon>
        <taxon>Araneoidea</taxon>
        <taxon>Araneidae</taxon>
        <taxon>Caerostris</taxon>
    </lineage>
</organism>
<dbReference type="EMBL" id="BPLR01017581">
    <property type="protein sequence ID" value="GIY92749.1"/>
    <property type="molecule type" value="Genomic_DNA"/>
</dbReference>